<dbReference type="RefSeq" id="WP_184918791.1">
    <property type="nucleotide sequence ID" value="NZ_JACHJR010000001.1"/>
</dbReference>
<protein>
    <recommendedName>
        <fullName evidence="2">Peptidase S1 domain-containing protein</fullName>
    </recommendedName>
</protein>
<keyword evidence="4" id="KW-1185">Reference proteome</keyword>
<dbReference type="Proteomes" id="UP000573327">
    <property type="component" value="Unassembled WGS sequence"/>
</dbReference>
<dbReference type="InterPro" id="IPR043504">
    <property type="entry name" value="Peptidase_S1_PA_chymotrypsin"/>
</dbReference>
<sequence>MFNKKSRPAWKAALLASAVATGALTAGSGSPASAVSGETPANFSFTAKLDIDTGGTNNDADKRACTGALVDPSWIITAASCFVTDPSKGVTVPAGAPKGAVTVTVGRADLTSAAGHITTVTELVPRTDRDLVLAKLARPATGIAPITLSTTAPTLGETLKVTGYGRTKDQWVPNQLHADDFTVGASTATTLDLSPMAGTTSAICQGDAGGPAFRTKNGRVELAALNSRSWQGGCYTSTETRTGAVETRTDDLGPWLHQLGVQYATSKFTPLSSTRVLDTRTLSPRTWEANQGGGVKELKLGPNSTSPVKVPAGTTAVVLNVTAINPNNNGFLSVQADKNSRPTSSVINFNAGQVVPNLVTVPVNPDGTVYLWSTTQEIDAIVDIFGYYSPQSANKFTPRTPTRLLDTRSPVKTLAPMGSIDVQVAGVNGVPADAKAAVLNLTVTGATSGGVFIVYPTGGTRPSTSNVNFSAGQTISNQVIVPIGANGKVTIFNNTGGNADAILDIFGDYSPTGESVYQPLNPLRLLDTRENPGTAMTLGQVVGITGVPAGANAAIFTVATVQAETAGYFTLYPHGTTRPATSNLNFSAGATLSIHAAVPTGQDNQVDLYNGSGYTHAIADMYGYFTKA</sequence>
<evidence type="ECO:0000313" key="3">
    <source>
        <dbReference type="EMBL" id="MBB4948862.1"/>
    </source>
</evidence>
<feature type="signal peptide" evidence="1">
    <location>
        <begin position="1"/>
        <end position="26"/>
    </location>
</feature>
<dbReference type="Pfam" id="PF00089">
    <property type="entry name" value="Trypsin"/>
    <property type="match status" value="1"/>
</dbReference>
<dbReference type="InterPro" id="IPR009003">
    <property type="entry name" value="Peptidase_S1_PA"/>
</dbReference>
<evidence type="ECO:0000259" key="2">
    <source>
        <dbReference type="PROSITE" id="PS50240"/>
    </source>
</evidence>
<feature type="domain" description="Peptidase S1" evidence="2">
    <location>
        <begin position="24"/>
        <end position="261"/>
    </location>
</feature>
<proteinExistence type="predicted"/>
<dbReference type="PROSITE" id="PS50240">
    <property type="entry name" value="TRYPSIN_DOM"/>
    <property type="match status" value="1"/>
</dbReference>
<keyword evidence="1" id="KW-0732">Signal</keyword>
<dbReference type="PANTHER" id="PTHR24260">
    <property type="match status" value="1"/>
</dbReference>
<dbReference type="Gene3D" id="2.40.10.10">
    <property type="entry name" value="Trypsin-like serine proteases"/>
    <property type="match status" value="1"/>
</dbReference>
<dbReference type="GO" id="GO:0006508">
    <property type="term" value="P:proteolysis"/>
    <property type="evidence" value="ECO:0007669"/>
    <property type="project" value="InterPro"/>
</dbReference>
<evidence type="ECO:0000313" key="4">
    <source>
        <dbReference type="Proteomes" id="UP000573327"/>
    </source>
</evidence>
<dbReference type="EMBL" id="JACHJR010000001">
    <property type="protein sequence ID" value="MBB4948862.1"/>
    <property type="molecule type" value="Genomic_DNA"/>
</dbReference>
<dbReference type="PRINTS" id="PR00722">
    <property type="entry name" value="CHYMOTRYPSIN"/>
</dbReference>
<dbReference type="InterPro" id="IPR001254">
    <property type="entry name" value="Trypsin_dom"/>
</dbReference>
<dbReference type="SMART" id="SM00020">
    <property type="entry name" value="Tryp_SPc"/>
    <property type="match status" value="1"/>
</dbReference>
<organism evidence="3 4">
    <name type="scientific">Kitasatospora gansuensis</name>
    <dbReference type="NCBI Taxonomy" id="258050"/>
    <lineage>
        <taxon>Bacteria</taxon>
        <taxon>Bacillati</taxon>
        <taxon>Actinomycetota</taxon>
        <taxon>Actinomycetes</taxon>
        <taxon>Kitasatosporales</taxon>
        <taxon>Streptomycetaceae</taxon>
        <taxon>Kitasatospora</taxon>
    </lineage>
</organism>
<comment type="caution">
    <text evidence="3">The sequence shown here is derived from an EMBL/GenBank/DDBJ whole genome shotgun (WGS) entry which is preliminary data.</text>
</comment>
<dbReference type="PANTHER" id="PTHR24260:SF136">
    <property type="entry name" value="GH08193P-RELATED"/>
    <property type="match status" value="1"/>
</dbReference>
<accession>A0A7W7SF09</accession>
<evidence type="ECO:0000256" key="1">
    <source>
        <dbReference type="SAM" id="SignalP"/>
    </source>
</evidence>
<dbReference type="InterPro" id="IPR051333">
    <property type="entry name" value="CLIP_Serine_Protease"/>
</dbReference>
<gene>
    <name evidence="3" type="ORF">F4556_004397</name>
</gene>
<feature type="chain" id="PRO_5038605346" description="Peptidase S1 domain-containing protein" evidence="1">
    <location>
        <begin position="27"/>
        <end position="628"/>
    </location>
</feature>
<dbReference type="GO" id="GO:0004252">
    <property type="term" value="F:serine-type endopeptidase activity"/>
    <property type="evidence" value="ECO:0007669"/>
    <property type="project" value="InterPro"/>
</dbReference>
<dbReference type="SUPFAM" id="SSF50494">
    <property type="entry name" value="Trypsin-like serine proteases"/>
    <property type="match status" value="1"/>
</dbReference>
<reference evidence="3 4" key="1">
    <citation type="submission" date="2020-08" db="EMBL/GenBank/DDBJ databases">
        <title>Sequencing the genomes of 1000 actinobacteria strains.</title>
        <authorList>
            <person name="Klenk H.-P."/>
        </authorList>
    </citation>
    <scope>NUCLEOTIDE SEQUENCE [LARGE SCALE GENOMIC DNA]</scope>
    <source>
        <strain evidence="3 4">DSM 44786</strain>
    </source>
</reference>
<dbReference type="AlphaFoldDB" id="A0A7W7SF09"/>
<dbReference type="InterPro" id="IPR001314">
    <property type="entry name" value="Peptidase_S1A"/>
</dbReference>
<name>A0A7W7SF09_9ACTN</name>